<dbReference type="InterPro" id="IPR046730">
    <property type="entry name" value="DUF6622"/>
</dbReference>
<feature type="transmembrane region" description="Helical" evidence="1">
    <location>
        <begin position="6"/>
        <end position="25"/>
    </location>
</feature>
<proteinExistence type="predicted"/>
<evidence type="ECO:0000313" key="3">
    <source>
        <dbReference type="Proteomes" id="UP000028878"/>
    </source>
</evidence>
<feature type="transmembrane region" description="Helical" evidence="1">
    <location>
        <begin position="93"/>
        <end position="115"/>
    </location>
</feature>
<keyword evidence="3" id="KW-1185">Reference proteome</keyword>
<evidence type="ECO:0000313" key="2">
    <source>
        <dbReference type="EMBL" id="CDN90231.1"/>
    </source>
</evidence>
<feature type="transmembrane region" description="Helical" evidence="1">
    <location>
        <begin position="127"/>
        <end position="150"/>
    </location>
</feature>
<accession>A0A1L1Q065</accession>
<dbReference type="RefSeq" id="WP_009516124.1">
    <property type="nucleotide sequence ID" value="NZ_CCAE010000071.1"/>
</dbReference>
<feature type="transmembrane region" description="Helical" evidence="1">
    <location>
        <begin position="37"/>
        <end position="57"/>
    </location>
</feature>
<dbReference type="Pfam" id="PF20327">
    <property type="entry name" value="DUF6622"/>
    <property type="match status" value="1"/>
</dbReference>
<gene>
    <name evidence="2" type="ORF">BN948_04673</name>
</gene>
<evidence type="ECO:0000256" key="1">
    <source>
        <dbReference type="SAM" id="Phobius"/>
    </source>
</evidence>
<keyword evidence="1 2" id="KW-0812">Transmembrane</keyword>
<dbReference type="EMBL" id="CCAE010000071">
    <property type="protein sequence ID" value="CDN90231.1"/>
    <property type="molecule type" value="Genomic_DNA"/>
</dbReference>
<dbReference type="Proteomes" id="UP000028878">
    <property type="component" value="Unassembled WGS sequence"/>
</dbReference>
<reference evidence="3" key="1">
    <citation type="submission" date="2014-02" db="EMBL/GenBank/DDBJ databases">
        <authorList>
            <person name="Gan H."/>
        </authorList>
    </citation>
    <scope>NUCLEOTIDE SEQUENCE [LARGE SCALE GENOMIC DNA]</scope>
    <source>
        <strain evidence="3">S1</strain>
    </source>
</reference>
<feature type="transmembrane region" description="Helical" evidence="1">
    <location>
        <begin position="63"/>
        <end position="81"/>
    </location>
</feature>
<organism evidence="2 3">
    <name type="scientific">Hydrogenophaga intermedia</name>
    <dbReference type="NCBI Taxonomy" id="65786"/>
    <lineage>
        <taxon>Bacteria</taxon>
        <taxon>Pseudomonadati</taxon>
        <taxon>Pseudomonadota</taxon>
        <taxon>Betaproteobacteria</taxon>
        <taxon>Burkholderiales</taxon>
        <taxon>Comamonadaceae</taxon>
        <taxon>Hydrogenophaga</taxon>
    </lineage>
</organism>
<keyword evidence="1" id="KW-1133">Transmembrane helix</keyword>
<name>A0A1L1Q065_HYDIT</name>
<protein>
    <submittedName>
        <fullName evidence="2">Putative transmembrane protein</fullName>
    </submittedName>
</protein>
<reference evidence="3" key="2">
    <citation type="submission" date="2014-11" db="EMBL/GenBank/DDBJ databases">
        <title>Draft genome sequence of Hydrogenophaga intermedia S1.</title>
        <authorList>
            <person name="Gan H.M."/>
            <person name="Chew T.H."/>
            <person name="Stolz A."/>
        </authorList>
    </citation>
    <scope>NUCLEOTIDE SEQUENCE [LARGE SCALE GENOMIC DNA]</scope>
    <source>
        <strain evidence="3">S1</strain>
    </source>
</reference>
<dbReference type="AlphaFoldDB" id="A0A1L1Q065"/>
<keyword evidence="1" id="KW-0472">Membrane</keyword>
<sequence>MVQILSHTPAWVFALFVVLLAFGLMQTRTRRVRKLPALLLPAGMVALSLAGVQSSFGLRPLPLLAWAAALAVAALLGYRWFRDDRVKYDAATATFFIPGSWAPLAVIMAIFLAKYAYAVMLAMKAEVIASALFVIALSAVYGLLSGYFVARAINLITKARKA</sequence>